<evidence type="ECO:0000256" key="1">
    <source>
        <dbReference type="SAM" id="Coils"/>
    </source>
</evidence>
<feature type="region of interest" description="Disordered" evidence="2">
    <location>
        <begin position="293"/>
        <end position="313"/>
    </location>
</feature>
<keyword evidence="1" id="KW-0175">Coiled coil</keyword>
<keyword evidence="4" id="KW-1185">Reference proteome</keyword>
<reference evidence="3 4" key="1">
    <citation type="journal article" date="2016" name="Mol. Biol. Evol.">
        <title>Comparative Genomics of Early-Diverging Mushroom-Forming Fungi Provides Insights into the Origins of Lignocellulose Decay Capabilities.</title>
        <authorList>
            <person name="Nagy L.G."/>
            <person name="Riley R."/>
            <person name="Tritt A."/>
            <person name="Adam C."/>
            <person name="Daum C."/>
            <person name="Floudas D."/>
            <person name="Sun H."/>
            <person name="Yadav J.S."/>
            <person name="Pangilinan J."/>
            <person name="Larsson K.H."/>
            <person name="Matsuura K."/>
            <person name="Barry K."/>
            <person name="Labutti K."/>
            <person name="Kuo R."/>
            <person name="Ohm R.A."/>
            <person name="Bhattacharya S.S."/>
            <person name="Shirouzu T."/>
            <person name="Yoshinaga Y."/>
            <person name="Martin F.M."/>
            <person name="Grigoriev I.V."/>
            <person name="Hibbett D.S."/>
        </authorList>
    </citation>
    <scope>NUCLEOTIDE SEQUENCE [LARGE SCALE GENOMIC DNA]</scope>
    <source>
        <strain evidence="3 4">HHB12029</strain>
    </source>
</reference>
<gene>
    <name evidence="3" type="ORF">EXIGLDRAFT_783169</name>
</gene>
<sequence>MAGTRIERDPTRDIAPEASVIEAALPATLTADERTAAVDRALAAWQTHHDGLVAAWQAQVDADAAEARDREEAAAAEQLRLEEARLAALKEAEDAERAAQEAKRPKFSVDNDAVAPVTTEFQVGPTTREDLRKGKWVAWHLFTPELCREEMNSYQLEAVYTLVPGDDGNVVMRSSRRGTKTTVLPDRRLSFEQWSSGIPIYLRTIKDVGWPPLVVEQWNTMLFKLQHHNARFQDPRAVVLYSAQLRDDWHRDFTDGKVLFNVSHICETRVTNALLASKMQDFDSAIAEAKATASALRAPTQSTSKSSTRPEPYTKGGAHFQTDAANAGHSACVICLGRHTHNVATCTSDTLHGTTKKAATTRRGGVLTNITNNTAVCLRYNVRGACNAMGAGHNGAHDCSGCGKAGHSAQACTALRA</sequence>
<name>A0A166N7J8_EXIGL</name>
<organism evidence="3 4">
    <name type="scientific">Exidia glandulosa HHB12029</name>
    <dbReference type="NCBI Taxonomy" id="1314781"/>
    <lineage>
        <taxon>Eukaryota</taxon>
        <taxon>Fungi</taxon>
        <taxon>Dikarya</taxon>
        <taxon>Basidiomycota</taxon>
        <taxon>Agaricomycotina</taxon>
        <taxon>Agaricomycetes</taxon>
        <taxon>Auriculariales</taxon>
        <taxon>Exidiaceae</taxon>
        <taxon>Exidia</taxon>
    </lineage>
</organism>
<evidence type="ECO:0000313" key="3">
    <source>
        <dbReference type="EMBL" id="KZV78843.1"/>
    </source>
</evidence>
<dbReference type="Proteomes" id="UP000077266">
    <property type="component" value="Unassembled WGS sequence"/>
</dbReference>
<dbReference type="OrthoDB" id="2158839at2759"/>
<evidence type="ECO:0000313" key="4">
    <source>
        <dbReference type="Proteomes" id="UP000077266"/>
    </source>
</evidence>
<dbReference type="STRING" id="1314781.A0A166N7J8"/>
<protein>
    <submittedName>
        <fullName evidence="3">Uncharacterized protein</fullName>
    </submittedName>
</protein>
<accession>A0A166N7J8</accession>
<feature type="compositionally biased region" description="Polar residues" evidence="2">
    <location>
        <begin position="299"/>
        <end position="309"/>
    </location>
</feature>
<dbReference type="EMBL" id="KV426744">
    <property type="protein sequence ID" value="KZV78843.1"/>
    <property type="molecule type" value="Genomic_DNA"/>
</dbReference>
<evidence type="ECO:0000256" key="2">
    <source>
        <dbReference type="SAM" id="MobiDB-lite"/>
    </source>
</evidence>
<feature type="coiled-coil region" evidence="1">
    <location>
        <begin position="72"/>
        <end position="101"/>
    </location>
</feature>
<dbReference type="AlphaFoldDB" id="A0A166N7J8"/>
<dbReference type="InParanoid" id="A0A166N7J8"/>
<proteinExistence type="predicted"/>